<comment type="caution">
    <text evidence="1">The sequence shown here is derived from an EMBL/GenBank/DDBJ whole genome shotgun (WGS) entry which is preliminary data.</text>
</comment>
<dbReference type="AlphaFoldDB" id="A0AA88ILQ4"/>
<name>A0AA88ILQ4_ARTSF</name>
<sequence length="207" mass="24073">MSLISKYESQNMSLSVRAPSQVISDKKKLNEQRFKNNLPGEKWARIFLKRQSDQLSHRFCQNVSSSHNKVDSRTVSSYTECLEETLRDVKPKCIVNYDDTTLPDNPGRVIAIFKRKVKYPERLMNQTTLERSTILAASASGEQFWPYIVFKLVKLWDSWIEGASKGFRFNRSKSGWFVSTCFHDFFESLIVPWVEKFGPDEEKVLIS</sequence>
<organism evidence="1 2">
    <name type="scientific">Artemia franciscana</name>
    <name type="common">Brine shrimp</name>
    <name type="synonym">Artemia sanfranciscana</name>
    <dbReference type="NCBI Taxonomy" id="6661"/>
    <lineage>
        <taxon>Eukaryota</taxon>
        <taxon>Metazoa</taxon>
        <taxon>Ecdysozoa</taxon>
        <taxon>Arthropoda</taxon>
        <taxon>Crustacea</taxon>
        <taxon>Branchiopoda</taxon>
        <taxon>Anostraca</taxon>
        <taxon>Artemiidae</taxon>
        <taxon>Artemia</taxon>
    </lineage>
</organism>
<proteinExistence type="predicted"/>
<accession>A0AA88ILQ4</accession>
<dbReference type="Proteomes" id="UP001187531">
    <property type="component" value="Unassembled WGS sequence"/>
</dbReference>
<keyword evidence="2" id="KW-1185">Reference proteome</keyword>
<evidence type="ECO:0000313" key="1">
    <source>
        <dbReference type="EMBL" id="KAK2723047.1"/>
    </source>
</evidence>
<gene>
    <name evidence="1" type="ORF">QYM36_003290</name>
</gene>
<dbReference type="EMBL" id="JAVRJZ010000005">
    <property type="protein sequence ID" value="KAK2723047.1"/>
    <property type="molecule type" value="Genomic_DNA"/>
</dbReference>
<reference evidence="1" key="1">
    <citation type="submission" date="2023-07" db="EMBL/GenBank/DDBJ databases">
        <title>Chromosome-level genome assembly of Artemia franciscana.</title>
        <authorList>
            <person name="Jo E."/>
        </authorList>
    </citation>
    <scope>NUCLEOTIDE SEQUENCE</scope>
    <source>
        <tissue evidence="1">Whole body</tissue>
    </source>
</reference>
<protein>
    <submittedName>
        <fullName evidence="1">Uncharacterized protein</fullName>
    </submittedName>
</protein>
<evidence type="ECO:0000313" key="2">
    <source>
        <dbReference type="Proteomes" id="UP001187531"/>
    </source>
</evidence>